<protein>
    <submittedName>
        <fullName evidence="7">1-acyl-sn-glycerol-3-phosphate acyltransferase</fullName>
    </submittedName>
</protein>
<keyword evidence="5 7" id="KW-0012">Acyltransferase</keyword>
<evidence type="ECO:0000256" key="4">
    <source>
        <dbReference type="ARBA" id="ARBA00023098"/>
    </source>
</evidence>
<evidence type="ECO:0000256" key="3">
    <source>
        <dbReference type="ARBA" id="ARBA00022679"/>
    </source>
</evidence>
<proteinExistence type="predicted"/>
<evidence type="ECO:0000259" key="6">
    <source>
        <dbReference type="SMART" id="SM00563"/>
    </source>
</evidence>
<keyword evidence="8" id="KW-1185">Reference proteome</keyword>
<keyword evidence="2" id="KW-0444">Lipid biosynthesis</keyword>
<dbReference type="GO" id="GO:0006654">
    <property type="term" value="P:phosphatidic acid biosynthetic process"/>
    <property type="evidence" value="ECO:0007669"/>
    <property type="project" value="TreeGrafter"/>
</dbReference>
<dbReference type="PANTHER" id="PTHR10434">
    <property type="entry name" value="1-ACYL-SN-GLYCEROL-3-PHOSPHATE ACYLTRANSFERASE"/>
    <property type="match status" value="1"/>
</dbReference>
<accession>A0A941E290</accession>
<gene>
    <name evidence="7" type="ORF">KDM90_07875</name>
</gene>
<dbReference type="AlphaFoldDB" id="A0A941E290"/>
<evidence type="ECO:0000313" key="8">
    <source>
        <dbReference type="Proteomes" id="UP000678545"/>
    </source>
</evidence>
<evidence type="ECO:0000256" key="1">
    <source>
        <dbReference type="ARBA" id="ARBA00005189"/>
    </source>
</evidence>
<dbReference type="Pfam" id="PF01553">
    <property type="entry name" value="Acyltransferase"/>
    <property type="match status" value="1"/>
</dbReference>
<feature type="domain" description="Phospholipid/glycerol acyltransferase" evidence="6">
    <location>
        <begin position="65"/>
        <end position="177"/>
    </location>
</feature>
<evidence type="ECO:0000313" key="7">
    <source>
        <dbReference type="EMBL" id="MBR7799912.1"/>
    </source>
</evidence>
<comment type="pathway">
    <text evidence="1">Lipid metabolism.</text>
</comment>
<dbReference type="SMART" id="SM00563">
    <property type="entry name" value="PlsC"/>
    <property type="match status" value="1"/>
</dbReference>
<dbReference type="CDD" id="cd07989">
    <property type="entry name" value="LPLAT_AGPAT-like"/>
    <property type="match status" value="1"/>
</dbReference>
<keyword evidence="3" id="KW-0808">Transferase</keyword>
<evidence type="ECO:0000256" key="2">
    <source>
        <dbReference type="ARBA" id="ARBA00022516"/>
    </source>
</evidence>
<name>A0A941E290_9BURK</name>
<dbReference type="GO" id="GO:0003841">
    <property type="term" value="F:1-acylglycerol-3-phosphate O-acyltransferase activity"/>
    <property type="evidence" value="ECO:0007669"/>
    <property type="project" value="TreeGrafter"/>
</dbReference>
<keyword evidence="4" id="KW-0443">Lipid metabolism</keyword>
<comment type="caution">
    <text evidence="7">The sequence shown here is derived from an EMBL/GenBank/DDBJ whole genome shotgun (WGS) entry which is preliminary data.</text>
</comment>
<dbReference type="SUPFAM" id="SSF69593">
    <property type="entry name" value="Glycerol-3-phosphate (1)-acyltransferase"/>
    <property type="match status" value="1"/>
</dbReference>
<dbReference type="EMBL" id="JAGSPJ010000003">
    <property type="protein sequence ID" value="MBR7799912.1"/>
    <property type="molecule type" value="Genomic_DNA"/>
</dbReference>
<sequence>MPNFRLIRVLLHVFQGVLTCALVFPFSSDARRASLVRAWSTKLLGLCRVEVRFINRSGVESTEHALIVANHVSWMDIFVINSWQACHFVAKSDIRAWPIAGWLSAQAGTIFLARGKQRDVRRIYEGLVHQLRENKRIAFFPEGTTGAQGSLLPFHANLFEAAIEAKVPVLPFALRYVDRQGRLHSAADFIGEMSFAESMRLILKQDHIIAELIQLPQISVVGMHRRELAQAAHAIVAQALGQSEEASISPC</sequence>
<dbReference type="Proteomes" id="UP000678545">
    <property type="component" value="Unassembled WGS sequence"/>
</dbReference>
<dbReference type="PANTHER" id="PTHR10434:SF64">
    <property type="entry name" value="1-ACYL-SN-GLYCEROL-3-PHOSPHATE ACYLTRANSFERASE-RELATED"/>
    <property type="match status" value="1"/>
</dbReference>
<reference evidence="7" key="1">
    <citation type="submission" date="2021-04" db="EMBL/GenBank/DDBJ databases">
        <title>novel species isolated from subtropical streams in China.</title>
        <authorList>
            <person name="Lu H."/>
        </authorList>
    </citation>
    <scope>NUCLEOTIDE SEQUENCE</scope>
    <source>
        <strain evidence="7">FT137W</strain>
    </source>
</reference>
<dbReference type="InterPro" id="IPR002123">
    <property type="entry name" value="Plipid/glycerol_acylTrfase"/>
</dbReference>
<organism evidence="7 8">
    <name type="scientific">Undibacterium fentianense</name>
    <dbReference type="NCBI Taxonomy" id="2828728"/>
    <lineage>
        <taxon>Bacteria</taxon>
        <taxon>Pseudomonadati</taxon>
        <taxon>Pseudomonadota</taxon>
        <taxon>Betaproteobacteria</taxon>
        <taxon>Burkholderiales</taxon>
        <taxon>Oxalobacteraceae</taxon>
        <taxon>Undibacterium</taxon>
    </lineage>
</organism>
<dbReference type="RefSeq" id="WP_212675071.1">
    <property type="nucleotide sequence ID" value="NZ_JAGSPJ010000003.1"/>
</dbReference>
<evidence type="ECO:0000256" key="5">
    <source>
        <dbReference type="ARBA" id="ARBA00023315"/>
    </source>
</evidence>